<dbReference type="Gene3D" id="2.40.50.140">
    <property type="entry name" value="Nucleic acid-binding proteins"/>
    <property type="match status" value="1"/>
</dbReference>
<evidence type="ECO:0000313" key="4">
    <source>
        <dbReference type="Proteomes" id="UP000019141"/>
    </source>
</evidence>
<dbReference type="SUPFAM" id="SSF47781">
    <property type="entry name" value="RuvA domain 2-like"/>
    <property type="match status" value="2"/>
</dbReference>
<dbReference type="SMART" id="SM00732">
    <property type="entry name" value="YqgFc"/>
    <property type="match status" value="1"/>
</dbReference>
<dbReference type="Gene3D" id="1.10.10.650">
    <property type="entry name" value="RuvA domain 2-like"/>
    <property type="match status" value="1"/>
</dbReference>
<dbReference type="InterPro" id="IPR032639">
    <property type="entry name" value="Tex_YqgF"/>
</dbReference>
<dbReference type="GO" id="GO:0006412">
    <property type="term" value="P:translation"/>
    <property type="evidence" value="ECO:0007669"/>
    <property type="project" value="TreeGrafter"/>
</dbReference>
<dbReference type="InterPro" id="IPR018974">
    <property type="entry name" value="Tex-like_N"/>
</dbReference>
<dbReference type="Gene3D" id="1.10.150.310">
    <property type="entry name" value="Tex RuvX-like domain-like"/>
    <property type="match status" value="1"/>
</dbReference>
<dbReference type="InterPro" id="IPR041692">
    <property type="entry name" value="HHH_9"/>
</dbReference>
<dbReference type="InterPro" id="IPR023323">
    <property type="entry name" value="Tex-like_dom_sf"/>
</dbReference>
<dbReference type="Pfam" id="PF00575">
    <property type="entry name" value="S1"/>
    <property type="match status" value="1"/>
</dbReference>
<dbReference type="Pfam" id="PF16921">
    <property type="entry name" value="Tex_YqgF"/>
    <property type="match status" value="1"/>
</dbReference>
<comment type="caution">
    <text evidence="3">The sequence shown here is derived from an EMBL/GenBank/DDBJ whole genome shotgun (WGS) entry which is preliminary data.</text>
</comment>
<dbReference type="SUPFAM" id="SSF50249">
    <property type="entry name" value="Nucleic acid-binding proteins"/>
    <property type="match status" value="1"/>
</dbReference>
<dbReference type="InterPro" id="IPR012340">
    <property type="entry name" value="NA-bd_OB-fold"/>
</dbReference>
<feature type="region of interest" description="Disordered" evidence="1">
    <location>
        <begin position="723"/>
        <end position="797"/>
    </location>
</feature>
<dbReference type="PATRIC" id="fig|1429438.4.peg.6799"/>
<dbReference type="Pfam" id="PF22706">
    <property type="entry name" value="Tex_central_region"/>
    <property type="match status" value="1"/>
</dbReference>
<reference evidence="3 4" key="1">
    <citation type="journal article" date="2014" name="Nature">
        <title>An environmental bacterial taxon with a large and distinct metabolic repertoire.</title>
        <authorList>
            <person name="Wilson M.C."/>
            <person name="Mori T."/>
            <person name="Ruckert C."/>
            <person name="Uria A.R."/>
            <person name="Helf M.J."/>
            <person name="Takada K."/>
            <person name="Gernert C."/>
            <person name="Steffens U.A."/>
            <person name="Heycke N."/>
            <person name="Schmitt S."/>
            <person name="Rinke C."/>
            <person name="Helfrich E.J."/>
            <person name="Brachmann A.O."/>
            <person name="Gurgui C."/>
            <person name="Wakimoto T."/>
            <person name="Kracht M."/>
            <person name="Crusemann M."/>
            <person name="Hentschel U."/>
            <person name="Abe I."/>
            <person name="Matsunaga S."/>
            <person name="Kalinowski J."/>
            <person name="Takeyama H."/>
            <person name="Piel J."/>
        </authorList>
    </citation>
    <scope>NUCLEOTIDE SEQUENCE [LARGE SCALE GENOMIC DNA]</scope>
    <source>
        <strain evidence="4">TSY1</strain>
    </source>
</reference>
<gene>
    <name evidence="3" type="ORF">ETSY1_36160</name>
</gene>
<dbReference type="PROSITE" id="PS50126">
    <property type="entry name" value="S1"/>
    <property type="match status" value="1"/>
</dbReference>
<accession>W4L7X8</accession>
<dbReference type="PANTHER" id="PTHR10724">
    <property type="entry name" value="30S RIBOSOMAL PROTEIN S1"/>
    <property type="match status" value="1"/>
</dbReference>
<dbReference type="FunFam" id="3.30.420.140:FF:000001">
    <property type="entry name" value="RNA-binding transcriptional accessory protein"/>
    <property type="match status" value="1"/>
</dbReference>
<evidence type="ECO:0000256" key="1">
    <source>
        <dbReference type="SAM" id="MobiDB-lite"/>
    </source>
</evidence>
<dbReference type="InterPro" id="IPR003029">
    <property type="entry name" value="S1_domain"/>
</dbReference>
<dbReference type="GO" id="GO:0006139">
    <property type="term" value="P:nucleobase-containing compound metabolic process"/>
    <property type="evidence" value="ECO:0007669"/>
    <property type="project" value="InterPro"/>
</dbReference>
<evidence type="ECO:0000313" key="3">
    <source>
        <dbReference type="EMBL" id="ETW94142.1"/>
    </source>
</evidence>
<dbReference type="Pfam" id="PF09371">
    <property type="entry name" value="Tex_N"/>
    <property type="match status" value="1"/>
</dbReference>
<dbReference type="Pfam" id="PF17674">
    <property type="entry name" value="HHH_9"/>
    <property type="match status" value="1"/>
</dbReference>
<dbReference type="EMBL" id="AZHW01001112">
    <property type="protein sequence ID" value="ETW94142.1"/>
    <property type="molecule type" value="Genomic_DNA"/>
</dbReference>
<dbReference type="SMART" id="SM00316">
    <property type="entry name" value="S1"/>
    <property type="match status" value="1"/>
</dbReference>
<dbReference type="FunFam" id="1.10.10.650:FF:000001">
    <property type="entry name" value="S1 RNA-binding domain 1"/>
    <property type="match status" value="1"/>
</dbReference>
<dbReference type="InterPro" id="IPR050437">
    <property type="entry name" value="Ribos_protein_bS1-like"/>
</dbReference>
<dbReference type="Gene3D" id="3.30.420.140">
    <property type="entry name" value="YqgF/RNase H-like domain"/>
    <property type="match status" value="1"/>
</dbReference>
<feature type="compositionally biased region" description="Basic residues" evidence="1">
    <location>
        <begin position="735"/>
        <end position="752"/>
    </location>
</feature>
<feature type="domain" description="S1 motif" evidence="2">
    <location>
        <begin position="653"/>
        <end position="722"/>
    </location>
</feature>
<dbReference type="Pfam" id="PF12836">
    <property type="entry name" value="HHH_3"/>
    <property type="match status" value="1"/>
</dbReference>
<dbReference type="GO" id="GO:0003729">
    <property type="term" value="F:mRNA binding"/>
    <property type="evidence" value="ECO:0007669"/>
    <property type="project" value="UniProtKB-ARBA"/>
</dbReference>
<proteinExistence type="predicted"/>
<dbReference type="GO" id="GO:0005737">
    <property type="term" value="C:cytoplasm"/>
    <property type="evidence" value="ECO:0007669"/>
    <property type="project" value="UniProtKB-ARBA"/>
</dbReference>
<dbReference type="InterPro" id="IPR037027">
    <property type="entry name" value="YqgF/RNaseH-like_dom_sf"/>
</dbReference>
<name>W4L7X8_ENTF1</name>
<dbReference type="AlphaFoldDB" id="W4L7X8"/>
<dbReference type="InterPro" id="IPR012337">
    <property type="entry name" value="RNaseH-like_sf"/>
</dbReference>
<dbReference type="SUPFAM" id="SSF53098">
    <property type="entry name" value="Ribonuclease H-like"/>
    <property type="match status" value="1"/>
</dbReference>
<dbReference type="InterPro" id="IPR023319">
    <property type="entry name" value="Tex-like_HTH_dom_sf"/>
</dbReference>
<keyword evidence="4" id="KW-1185">Reference proteome</keyword>
<dbReference type="InterPro" id="IPR010994">
    <property type="entry name" value="RuvA_2-like"/>
</dbReference>
<dbReference type="GO" id="GO:0003735">
    <property type="term" value="F:structural constituent of ribosome"/>
    <property type="evidence" value="ECO:0007669"/>
    <property type="project" value="TreeGrafter"/>
</dbReference>
<dbReference type="Proteomes" id="UP000019141">
    <property type="component" value="Unassembled WGS sequence"/>
</dbReference>
<dbReference type="SUPFAM" id="SSF158832">
    <property type="entry name" value="Tex N-terminal region-like"/>
    <property type="match status" value="1"/>
</dbReference>
<evidence type="ECO:0000259" key="2">
    <source>
        <dbReference type="PROSITE" id="PS50126"/>
    </source>
</evidence>
<dbReference type="HOGENOM" id="CLU_009833_0_2_7"/>
<dbReference type="Gene3D" id="1.10.3500.10">
    <property type="entry name" value="Tex N-terminal region-like"/>
    <property type="match status" value="1"/>
</dbReference>
<dbReference type="InterPro" id="IPR006641">
    <property type="entry name" value="YqgF/RNaseH-like_dom"/>
</dbReference>
<dbReference type="FunFam" id="1.10.150.310:FF:000001">
    <property type="entry name" value="RNA-binding transcriptional accessory protein"/>
    <property type="match status" value="1"/>
</dbReference>
<feature type="compositionally biased region" description="Low complexity" evidence="1">
    <location>
        <begin position="724"/>
        <end position="734"/>
    </location>
</feature>
<protein>
    <submittedName>
        <fullName evidence="3">RNA-binding protein</fullName>
    </submittedName>
</protein>
<dbReference type="InterPro" id="IPR044146">
    <property type="entry name" value="S1_Tex"/>
</dbReference>
<dbReference type="PANTHER" id="PTHR10724:SF10">
    <property type="entry name" value="S1 RNA-BINDING DOMAIN-CONTAINING PROTEIN 1"/>
    <property type="match status" value="1"/>
</dbReference>
<feature type="compositionally biased region" description="Low complexity" evidence="1">
    <location>
        <begin position="753"/>
        <end position="765"/>
    </location>
</feature>
<dbReference type="FunFam" id="2.40.50.140:FF:000051">
    <property type="entry name" value="RNA-binding transcriptional accessory protein"/>
    <property type="match status" value="1"/>
</dbReference>
<sequence>MMTTEQTTSQPELYTRIASELTLRAEQVERTVALLLDDATVPFIARYRKEATGNLDEEQIRQVAARHKYYQELEQRRETILKTIEEQGKLTDELRQQILDCYDRTELEDLYLPFRPKRQTKATMAIERDLEPLAQLIWAQEARRAEIDALAVSLVDAEKGVANAEEALAGAGHIMAEWISDRADLRKALRAMMLNDGLMRSAVVKAKAEEKTKYQDYYDFSEAVTTIPSHRTLAILRGAREGVLSVAIEIDNDKALTYIRSQVVTQPEADTAEAVQAAVADAYQRLILPSLQNEVRGTLKSRADAEAIGVFQENLSSLLMSPPLGAASIIGLDPGLRTGCNLSLVDETGKYLEDTSIFPLAPRNDVEGAEQVLQDILSRYTVRAIAVGNGTGSREATSFVRQFLRKAGRQDVACVVVNEAGASVYSASKVAREEFPKLDVTVRGAISIARRLQDPLAELVKIDPKSIGVGQYQHDVDQKPLRLSLSETVESCVNRVGVDVNTASAELLQYVAGLNMRQARNMVAHRNEHGRFSNRQDFLNVNGIGEKAFQQATGFLRIKDGENVLDNTAVHPESYAVVEDMAQSLNVPVSDLVANAELINSLDLERFVNEQAGLPTLEDIREELLRPGRDPRDAFVTAKFRDDVTEIAHLEEGMMLEGVVSNVTNFGAFVDIGVHQDGLVHISELSQRFVRDPREVVHVGQVVQVRVLSVDQALQRISLSMKIQPPRQAQASQPARKRAANAAPRRRRKRAPAARAATPQRAAEAPPREREPEPEPELSMEEKLRALQTRFRQVDKE</sequence>
<dbReference type="CDD" id="cd05685">
    <property type="entry name" value="S1_Tex"/>
    <property type="match status" value="1"/>
</dbReference>
<organism evidence="3 4">
    <name type="scientific">Entotheonella factor</name>
    <dbReference type="NCBI Taxonomy" id="1429438"/>
    <lineage>
        <taxon>Bacteria</taxon>
        <taxon>Pseudomonadati</taxon>
        <taxon>Nitrospinota/Tectimicrobiota group</taxon>
        <taxon>Candidatus Tectimicrobiota</taxon>
        <taxon>Candidatus Entotheonellia</taxon>
        <taxon>Candidatus Entotheonellales</taxon>
        <taxon>Candidatus Entotheonellaceae</taxon>
        <taxon>Candidatus Entotheonella</taxon>
    </lineage>
</organism>
<dbReference type="InterPro" id="IPR055179">
    <property type="entry name" value="Tex-like_central_region"/>
</dbReference>